<keyword evidence="7" id="KW-0812">Transmembrane</keyword>
<dbReference type="Pfam" id="PF01357">
    <property type="entry name" value="Expansin_C"/>
    <property type="match status" value="1"/>
</dbReference>
<dbReference type="PRINTS" id="PR01226">
    <property type="entry name" value="EXPANSIN"/>
</dbReference>
<comment type="similarity">
    <text evidence="1 6">Belongs to the expansin family. Expansin A subfamily.</text>
</comment>
<comment type="function">
    <text evidence="6">Causes loosening and extension of plant cell walls by disrupting non-covalent bonding between cellulose microfibrils and matrix glucans. No enzymatic activity has been found.</text>
</comment>
<dbReference type="Gene3D" id="2.40.40.10">
    <property type="entry name" value="RlpA-like domain"/>
    <property type="match status" value="1"/>
</dbReference>
<dbReference type="AlphaFoldDB" id="A0ABD3HS52"/>
<evidence type="ECO:0000259" key="8">
    <source>
        <dbReference type="PROSITE" id="PS50842"/>
    </source>
</evidence>
<name>A0ABD3HS52_9MARC</name>
<evidence type="ECO:0000256" key="3">
    <source>
        <dbReference type="ARBA" id="ARBA00022525"/>
    </source>
</evidence>
<dbReference type="InterPro" id="IPR036908">
    <property type="entry name" value="RlpA-like_sf"/>
</dbReference>
<evidence type="ECO:0000256" key="6">
    <source>
        <dbReference type="RuleBase" id="RU365023"/>
    </source>
</evidence>
<keyword evidence="5 7" id="KW-0472">Membrane</keyword>
<keyword evidence="4" id="KW-0732">Signal</keyword>
<dbReference type="GO" id="GO:0071555">
    <property type="term" value="P:cell wall organization"/>
    <property type="evidence" value="ECO:0007669"/>
    <property type="project" value="UniProtKB-KW"/>
</dbReference>
<dbReference type="GO" id="GO:0016020">
    <property type="term" value="C:membrane"/>
    <property type="evidence" value="ECO:0007669"/>
    <property type="project" value="UniProtKB-SubCell"/>
</dbReference>
<dbReference type="SUPFAM" id="SSF50685">
    <property type="entry name" value="Barwin-like endoglucanases"/>
    <property type="match status" value="1"/>
</dbReference>
<comment type="caution">
    <text evidence="10">The sequence shown here is derived from an EMBL/GenBank/DDBJ whole genome shotgun (WGS) entry which is preliminary data.</text>
</comment>
<evidence type="ECO:0000313" key="10">
    <source>
        <dbReference type="EMBL" id="KAL3692915.1"/>
    </source>
</evidence>
<evidence type="ECO:0000259" key="9">
    <source>
        <dbReference type="PROSITE" id="PS50843"/>
    </source>
</evidence>
<dbReference type="Pfam" id="PF03330">
    <property type="entry name" value="DPBB_1"/>
    <property type="match status" value="1"/>
</dbReference>
<protein>
    <recommendedName>
        <fullName evidence="6">Expansin</fullName>
    </recommendedName>
</protein>
<dbReference type="InterPro" id="IPR007117">
    <property type="entry name" value="Expansin_CBD"/>
</dbReference>
<dbReference type="Proteomes" id="UP001633002">
    <property type="component" value="Unassembled WGS sequence"/>
</dbReference>
<dbReference type="InterPro" id="IPR007112">
    <property type="entry name" value="Expansin/allergen_DPBB_dom"/>
</dbReference>
<dbReference type="InterPro" id="IPR007118">
    <property type="entry name" value="Expan_Lol_pI"/>
</dbReference>
<dbReference type="InterPro" id="IPR002963">
    <property type="entry name" value="Expansin"/>
</dbReference>
<accession>A0ABD3HS52</accession>
<evidence type="ECO:0000313" key="11">
    <source>
        <dbReference type="Proteomes" id="UP001633002"/>
    </source>
</evidence>
<evidence type="ECO:0000256" key="2">
    <source>
        <dbReference type="ARBA" id="ARBA00022512"/>
    </source>
</evidence>
<dbReference type="InterPro" id="IPR036749">
    <property type="entry name" value="Expansin_CBD_sf"/>
</dbReference>
<dbReference type="EMBL" id="JBJQOH010000003">
    <property type="protein sequence ID" value="KAL3692915.1"/>
    <property type="molecule type" value="Genomic_DNA"/>
</dbReference>
<keyword evidence="7" id="KW-1133">Transmembrane helix</keyword>
<reference evidence="10 11" key="1">
    <citation type="submission" date="2024-09" db="EMBL/GenBank/DDBJ databases">
        <title>Chromosome-scale assembly of Riccia sorocarpa.</title>
        <authorList>
            <person name="Paukszto L."/>
        </authorList>
    </citation>
    <scope>NUCLEOTIDE SEQUENCE [LARGE SCALE GENOMIC DNA]</scope>
    <source>
        <strain evidence="10">LP-2024</strain>
        <tissue evidence="10">Aerial parts of the thallus</tissue>
    </source>
</reference>
<feature type="domain" description="Expansin-like CBD" evidence="9">
    <location>
        <begin position="182"/>
        <end position="261"/>
    </location>
</feature>
<organism evidence="10 11">
    <name type="scientific">Riccia sorocarpa</name>
    <dbReference type="NCBI Taxonomy" id="122646"/>
    <lineage>
        <taxon>Eukaryota</taxon>
        <taxon>Viridiplantae</taxon>
        <taxon>Streptophyta</taxon>
        <taxon>Embryophyta</taxon>
        <taxon>Marchantiophyta</taxon>
        <taxon>Marchantiopsida</taxon>
        <taxon>Marchantiidae</taxon>
        <taxon>Marchantiales</taxon>
        <taxon>Ricciaceae</taxon>
        <taxon>Riccia</taxon>
    </lineage>
</organism>
<evidence type="ECO:0000256" key="5">
    <source>
        <dbReference type="ARBA" id="ARBA00023136"/>
    </source>
</evidence>
<dbReference type="PROSITE" id="PS50842">
    <property type="entry name" value="EXPANSIN_EG45"/>
    <property type="match status" value="1"/>
</dbReference>
<keyword evidence="11" id="KW-1185">Reference proteome</keyword>
<proteinExistence type="inferred from homology"/>
<dbReference type="PROSITE" id="PS50843">
    <property type="entry name" value="EXPANSIN_CBD"/>
    <property type="match status" value="1"/>
</dbReference>
<dbReference type="PANTHER" id="PTHR31867">
    <property type="entry name" value="EXPANSIN-A15"/>
    <property type="match status" value="1"/>
</dbReference>
<comment type="subcellular location">
    <subcellularLocation>
        <location evidence="6">Secreted</location>
        <location evidence="6">Cell wall</location>
    </subcellularLocation>
    <subcellularLocation>
        <location evidence="6">Membrane</location>
        <topology evidence="6">Peripheral membrane protein</topology>
    </subcellularLocation>
</comment>
<keyword evidence="2 6" id="KW-0134">Cell wall</keyword>
<feature type="domain" description="Expansin-like EG45" evidence="8">
    <location>
        <begin position="65"/>
        <end position="172"/>
    </location>
</feature>
<keyword evidence="3 6" id="KW-0964">Secreted</keyword>
<evidence type="ECO:0000256" key="7">
    <source>
        <dbReference type="SAM" id="Phobius"/>
    </source>
</evidence>
<gene>
    <name evidence="10" type="ORF">R1sor_006566</name>
</gene>
<feature type="transmembrane region" description="Helical" evidence="7">
    <location>
        <begin position="12"/>
        <end position="29"/>
    </location>
</feature>
<dbReference type="SMART" id="SM00837">
    <property type="entry name" value="DPBB_1"/>
    <property type="match status" value="1"/>
</dbReference>
<dbReference type="SUPFAM" id="SSF49590">
    <property type="entry name" value="PHL pollen allergen"/>
    <property type="match status" value="1"/>
</dbReference>
<dbReference type="Gene3D" id="2.60.40.760">
    <property type="entry name" value="Expansin, cellulose-binding-like domain"/>
    <property type="match status" value="1"/>
</dbReference>
<dbReference type="InterPro" id="IPR009009">
    <property type="entry name" value="RlpA-like_DPBB"/>
</dbReference>
<sequence>MEEERRARSSRNAATVAAAFLMTLMSVVVEVTGNVQLQSYDVARTTFGAATATFYGGNNAEGTSGGFCGYENPFTRGYGVYTAAISDSLLANGLNCGACFEVKCDYDASDYTRQYCYQGQSTTITATNLSPPGLNGEHHFDLTYPMFTKIASMIAGRIPVQYRRVSCVKQGGIRFTIVGNPQWNLVLVYNMAGDGNVYGLNIKGQNSDWCWCNRNWGENWQSSAVLVNQALSFEVTSGSGTTKSFWNVADSNWQHGQTYEADSNF</sequence>
<evidence type="ECO:0000256" key="1">
    <source>
        <dbReference type="ARBA" id="ARBA00005392"/>
    </source>
</evidence>
<dbReference type="PRINTS" id="PR01225">
    <property type="entry name" value="EXPANSNFAMLY"/>
</dbReference>
<keyword evidence="6" id="KW-0961">Cell wall biogenesis/degradation</keyword>
<evidence type="ECO:0000256" key="4">
    <source>
        <dbReference type="ARBA" id="ARBA00022729"/>
    </source>
</evidence>